<sequence>MLCVKEPTMPKTVMLAAFEGWNDACQAATNVIRHLVSRYDSQEIRHINDEGFYDYQVARPMICSVQGRRRIIWPQTTFYDITISPETHFLAQIAPEPNYRWEEYCRKTLRIAEDYDVNEIVTLGSMFADCPHTRPLPLDISKGDCECELDKKYNGPIGIPNILDAIAADNGFSTTSMWVSVPQYFNNVECMQGTLELVHALSILLKQPLNEGELANKAMQWRKEADDMVENMHTGDYIRQLEREYDLNVKAREIASNGTPACEQLIQEAEAFLRNQPFAEH</sequence>
<dbReference type="EMBL" id="WDPD01000002">
    <property type="protein sequence ID" value="KAB7461877.1"/>
    <property type="molecule type" value="Genomic_DNA"/>
</dbReference>
<dbReference type="Gene3D" id="3.40.50.10900">
    <property type="entry name" value="PAC-like subunit"/>
    <property type="match status" value="1"/>
</dbReference>
<dbReference type="SUPFAM" id="SSF159659">
    <property type="entry name" value="Cgl1923-like"/>
    <property type="match status" value="1"/>
</dbReference>
<proteinExistence type="predicted"/>
<dbReference type="InterPro" id="IPR019151">
    <property type="entry name" value="Proteasome_assmbl_chaperone_2"/>
</dbReference>
<dbReference type="AlphaFoldDB" id="A0A7J5TJ03"/>
<dbReference type="OMA" id="YYDFQVN"/>
<comment type="caution">
    <text evidence="1">The sequence shown here is derived from an EMBL/GenBank/DDBJ whole genome shotgun (WGS) entry which is preliminary data.</text>
</comment>
<dbReference type="PIRSF" id="PIRSF028754">
    <property type="entry name" value="UCP028754"/>
    <property type="match status" value="1"/>
</dbReference>
<organism evidence="1 2">
    <name type="scientific">Bifidobacterium dentium</name>
    <dbReference type="NCBI Taxonomy" id="1689"/>
    <lineage>
        <taxon>Bacteria</taxon>
        <taxon>Bacillati</taxon>
        <taxon>Actinomycetota</taxon>
        <taxon>Actinomycetes</taxon>
        <taxon>Bifidobacteriales</taxon>
        <taxon>Bifidobacteriaceae</taxon>
        <taxon>Bifidobacterium</taxon>
    </lineage>
</organism>
<accession>A0A7J5TJ03</accession>
<protein>
    <submittedName>
        <fullName evidence="1">PAC2 family protein</fullName>
    </submittedName>
</protein>
<evidence type="ECO:0000313" key="2">
    <source>
        <dbReference type="Proteomes" id="UP000429211"/>
    </source>
</evidence>
<evidence type="ECO:0000313" key="1">
    <source>
        <dbReference type="EMBL" id="KAB7461877.1"/>
    </source>
</evidence>
<dbReference type="InterPro" id="IPR008492">
    <property type="entry name" value="Rv2714-like"/>
</dbReference>
<dbReference type="InterPro" id="IPR038389">
    <property type="entry name" value="PSMG2_sf"/>
</dbReference>
<reference evidence="1 2" key="1">
    <citation type="journal article" date="2019" name="Nat. Med.">
        <title>A library of human gut bacterial isolates paired with longitudinal multiomics data enables mechanistic microbiome research.</title>
        <authorList>
            <person name="Poyet M."/>
            <person name="Groussin M."/>
            <person name="Gibbons S.M."/>
            <person name="Avila-Pacheco J."/>
            <person name="Jiang X."/>
            <person name="Kearney S.M."/>
            <person name="Perrotta A.R."/>
            <person name="Berdy B."/>
            <person name="Zhao S."/>
            <person name="Lieberman T.D."/>
            <person name="Swanson P.K."/>
            <person name="Smith M."/>
            <person name="Roesemann S."/>
            <person name="Alexander J.E."/>
            <person name="Rich S.A."/>
            <person name="Livny J."/>
            <person name="Vlamakis H."/>
            <person name="Clish C."/>
            <person name="Bullock K."/>
            <person name="Deik A."/>
            <person name="Scott J."/>
            <person name="Pierce K.A."/>
            <person name="Xavier R.J."/>
            <person name="Alm E.J."/>
        </authorList>
    </citation>
    <scope>NUCLEOTIDE SEQUENCE [LARGE SCALE GENOMIC DNA]</scope>
    <source>
        <strain evidence="1 2">BIOML-A2</strain>
    </source>
</reference>
<name>A0A7J5TJ03_9BIFI</name>
<gene>
    <name evidence="1" type="ORF">GBB04_02490</name>
</gene>
<dbReference type="Proteomes" id="UP000429211">
    <property type="component" value="Unassembled WGS sequence"/>
</dbReference>
<dbReference type="Pfam" id="PF09754">
    <property type="entry name" value="PAC2"/>
    <property type="match status" value="1"/>
</dbReference>